<feature type="domain" description="Major facilitator superfamily (MFS) profile" evidence="8">
    <location>
        <begin position="26"/>
        <end position="411"/>
    </location>
</feature>
<dbReference type="Gene3D" id="1.20.1250.20">
    <property type="entry name" value="MFS general substrate transporter like domains"/>
    <property type="match status" value="2"/>
</dbReference>
<evidence type="ECO:0000256" key="5">
    <source>
        <dbReference type="ARBA" id="ARBA00022989"/>
    </source>
</evidence>
<dbReference type="SUPFAM" id="SSF103473">
    <property type="entry name" value="MFS general substrate transporter"/>
    <property type="match status" value="1"/>
</dbReference>
<organism evidence="9">
    <name type="scientific">Caldilineaceae bacterium SB0664_bin_27</name>
    <dbReference type="NCBI Taxonomy" id="2605260"/>
    <lineage>
        <taxon>Bacteria</taxon>
        <taxon>Bacillati</taxon>
        <taxon>Chloroflexota</taxon>
        <taxon>Caldilineae</taxon>
        <taxon>Caldilineales</taxon>
        <taxon>Caldilineaceae</taxon>
    </lineage>
</organism>
<evidence type="ECO:0000256" key="7">
    <source>
        <dbReference type="SAM" id="Phobius"/>
    </source>
</evidence>
<proteinExistence type="predicted"/>
<dbReference type="PROSITE" id="PS50850">
    <property type="entry name" value="MFS"/>
    <property type="match status" value="1"/>
</dbReference>
<accession>A0A6B0YYJ0</accession>
<dbReference type="EMBL" id="VXRG01000141">
    <property type="protein sequence ID" value="MXY95255.1"/>
    <property type="molecule type" value="Genomic_DNA"/>
</dbReference>
<feature type="transmembrane region" description="Helical" evidence="7">
    <location>
        <begin position="21"/>
        <end position="42"/>
    </location>
</feature>
<dbReference type="PANTHER" id="PTHR23517">
    <property type="entry name" value="RESISTANCE PROTEIN MDTM, PUTATIVE-RELATED-RELATED"/>
    <property type="match status" value="1"/>
</dbReference>
<feature type="transmembrane region" description="Helical" evidence="7">
    <location>
        <begin position="301"/>
        <end position="331"/>
    </location>
</feature>
<evidence type="ECO:0000256" key="6">
    <source>
        <dbReference type="ARBA" id="ARBA00023136"/>
    </source>
</evidence>
<keyword evidence="4 7" id="KW-0812">Transmembrane</keyword>
<evidence type="ECO:0000313" key="9">
    <source>
        <dbReference type="EMBL" id="MXY95255.1"/>
    </source>
</evidence>
<name>A0A6B0YYJ0_9CHLR</name>
<protein>
    <submittedName>
        <fullName evidence="9">MFS transporter</fullName>
    </submittedName>
</protein>
<feature type="transmembrane region" description="Helical" evidence="7">
    <location>
        <begin position="62"/>
        <end position="83"/>
    </location>
</feature>
<keyword evidence="2" id="KW-0813">Transport</keyword>
<feature type="transmembrane region" description="Helical" evidence="7">
    <location>
        <begin position="270"/>
        <end position="289"/>
    </location>
</feature>
<dbReference type="Pfam" id="PF07690">
    <property type="entry name" value="MFS_1"/>
    <property type="match status" value="1"/>
</dbReference>
<keyword evidence="3" id="KW-1003">Cell membrane</keyword>
<keyword evidence="6 7" id="KW-0472">Membrane</keyword>
<comment type="caution">
    <text evidence="9">The sequence shown here is derived from an EMBL/GenBank/DDBJ whole genome shotgun (WGS) entry which is preliminary data.</text>
</comment>
<dbReference type="InterPro" id="IPR036259">
    <property type="entry name" value="MFS_trans_sf"/>
</dbReference>
<dbReference type="GO" id="GO:0005886">
    <property type="term" value="C:plasma membrane"/>
    <property type="evidence" value="ECO:0007669"/>
    <property type="project" value="UniProtKB-SubCell"/>
</dbReference>
<dbReference type="InterPro" id="IPR011701">
    <property type="entry name" value="MFS"/>
</dbReference>
<feature type="transmembrane region" description="Helical" evidence="7">
    <location>
        <begin position="233"/>
        <end position="258"/>
    </location>
</feature>
<reference evidence="9" key="1">
    <citation type="submission" date="2019-09" db="EMBL/GenBank/DDBJ databases">
        <title>Characterisation of the sponge microbiome using genome-centric metagenomics.</title>
        <authorList>
            <person name="Engelberts J.P."/>
            <person name="Robbins S.J."/>
            <person name="De Goeij J.M."/>
            <person name="Aranda M."/>
            <person name="Bell S.C."/>
            <person name="Webster N.S."/>
        </authorList>
    </citation>
    <scope>NUCLEOTIDE SEQUENCE</scope>
    <source>
        <strain evidence="9">SB0664_bin_27</strain>
    </source>
</reference>
<feature type="transmembrane region" description="Helical" evidence="7">
    <location>
        <begin position="179"/>
        <end position="200"/>
    </location>
</feature>
<dbReference type="InterPro" id="IPR020846">
    <property type="entry name" value="MFS_dom"/>
</dbReference>
<feature type="transmembrane region" description="Helical" evidence="7">
    <location>
        <begin position="389"/>
        <end position="406"/>
    </location>
</feature>
<feature type="transmembrane region" description="Helical" evidence="7">
    <location>
        <begin position="116"/>
        <end position="135"/>
    </location>
</feature>
<evidence type="ECO:0000256" key="2">
    <source>
        <dbReference type="ARBA" id="ARBA00022448"/>
    </source>
</evidence>
<comment type="subcellular location">
    <subcellularLocation>
        <location evidence="1">Cell membrane</location>
        <topology evidence="1">Multi-pass membrane protein</topology>
    </subcellularLocation>
</comment>
<sequence>MSDPLRVSAPAAAANPAQGAYRWYVLVLAALTHTLVVGMPMMSLPVLFEEIGTDLSLNLVQIGYVWGASSLLGVAMSLTGGVIGDRIGARRMLVIACLFAGVTGATRAFANDYASLTATVLVAGLFPMAAPMNVHKTCGVWFSGKRLGMANGVVSAGMALGFLLGSLISATFLSPLLGGWRNVLLFYAALAVIVGVLWIFTRPGPDGDGRASAQGDRPSLRDSMLQVGRLRNVWLLAVAMFGIGGAIQGSLGYLPLYLRNEGWEPSTADSALASFHFASLLFTVPFTLLSDRMGVRRPLLLASALMLLIGFGVLSFVQGIVVWLAVIFAGITRDGYMATMMTLIIELRGVGPALAGTATGLIMAISRIGSVVAPPLGNGLEAVGPGVPFLFWAALALVGLLALTAVREERGPAVVSGP</sequence>
<keyword evidence="5 7" id="KW-1133">Transmembrane helix</keyword>
<evidence type="ECO:0000259" key="8">
    <source>
        <dbReference type="PROSITE" id="PS50850"/>
    </source>
</evidence>
<evidence type="ECO:0000256" key="1">
    <source>
        <dbReference type="ARBA" id="ARBA00004651"/>
    </source>
</evidence>
<feature type="transmembrane region" description="Helical" evidence="7">
    <location>
        <begin position="147"/>
        <end position="173"/>
    </location>
</feature>
<dbReference type="GO" id="GO:0022857">
    <property type="term" value="F:transmembrane transporter activity"/>
    <property type="evidence" value="ECO:0007669"/>
    <property type="project" value="InterPro"/>
</dbReference>
<gene>
    <name evidence="9" type="ORF">F4Y42_17575</name>
</gene>
<dbReference type="InterPro" id="IPR050171">
    <property type="entry name" value="MFS_Transporters"/>
</dbReference>
<evidence type="ECO:0000256" key="4">
    <source>
        <dbReference type="ARBA" id="ARBA00022692"/>
    </source>
</evidence>
<evidence type="ECO:0000256" key="3">
    <source>
        <dbReference type="ARBA" id="ARBA00022475"/>
    </source>
</evidence>
<dbReference type="AlphaFoldDB" id="A0A6B0YYJ0"/>